<dbReference type="Proteomes" id="UP000728185">
    <property type="component" value="Unassembled WGS sequence"/>
</dbReference>
<evidence type="ECO:0000313" key="3">
    <source>
        <dbReference type="Proteomes" id="UP000728185"/>
    </source>
</evidence>
<accession>A0A8E0RQJ2</accession>
<keyword evidence="1" id="KW-0175">Coiled coil</keyword>
<sequence>MERIARETEECCPIDLPISKNYYLVLLFLFSFLNRRRKLADAQATEPRLIAQTKALLERTEETESRTTRMKAELAECIKQVATGIQTVSLKMQENETGQKLLESLNYWLRRNQQLLDTRFNGKFSAELDAARKRHLDATDRVSALRLECLDVQNKIRIYMDRVAKSEKAVQQTKEEIDRLKKRILETTNSLAQSTNRLTRVQSNHEKVMSKLEEAKQKTRAQQDRIRKQINEVDERIKEEMVIRTNLLAGIKRDNQELEDGRAKALSERKELQILTAQLREEVTRMEKQVNEIRAEHEQFIIKKRTLREQYEMLQNQWNEKRDSLNAESDRIANCTKEKRELLDKLTDQLHELRSHKEKLSQDKAMVRKNIEAMLKVNVRTEDSWSQAKCSLAELESNQQAFQCQFDSILNQTQCIDARQRERNAEYHELFQSRQTTLNDFKLQLKKALNENNLLAKSYQTNQTKLKQQIHAFYTALNELALGLWELNDAEQLVILCLRTMRHVSVEEKRLQSGPLLVILQLGQNWNAVSCRIRVIQEHSENRMAITAPVDQSAM</sequence>
<evidence type="ECO:0000313" key="2">
    <source>
        <dbReference type="EMBL" id="KAA0188803.1"/>
    </source>
</evidence>
<keyword evidence="3" id="KW-1185">Reference proteome</keyword>
<reference evidence="2" key="1">
    <citation type="submission" date="2019-05" db="EMBL/GenBank/DDBJ databases">
        <title>Annotation for the trematode Fasciolopsis buski.</title>
        <authorList>
            <person name="Choi Y.-J."/>
        </authorList>
    </citation>
    <scope>NUCLEOTIDE SEQUENCE</scope>
    <source>
        <strain evidence="2">HT</strain>
        <tissue evidence="2">Whole worm</tissue>
    </source>
</reference>
<evidence type="ECO:0000256" key="1">
    <source>
        <dbReference type="SAM" id="Coils"/>
    </source>
</evidence>
<dbReference type="InterPro" id="IPR038826">
    <property type="entry name" value="CCDC178"/>
</dbReference>
<comment type="caution">
    <text evidence="2">The sequence shown here is derived from an EMBL/GenBank/DDBJ whole genome shotgun (WGS) entry which is preliminary data.</text>
</comment>
<dbReference type="OrthoDB" id="6274709at2759"/>
<name>A0A8E0RQJ2_9TREM</name>
<dbReference type="PANTHER" id="PTHR35088:SF1">
    <property type="entry name" value="COILED-COIL DOMAIN-CONTAINING PROTEIN 178"/>
    <property type="match status" value="1"/>
</dbReference>
<dbReference type="AlphaFoldDB" id="A0A8E0RQJ2"/>
<gene>
    <name evidence="2" type="ORF">FBUS_06363</name>
</gene>
<organism evidence="2 3">
    <name type="scientific">Fasciolopsis buskii</name>
    <dbReference type="NCBI Taxonomy" id="27845"/>
    <lineage>
        <taxon>Eukaryota</taxon>
        <taxon>Metazoa</taxon>
        <taxon>Spiralia</taxon>
        <taxon>Lophotrochozoa</taxon>
        <taxon>Platyhelminthes</taxon>
        <taxon>Trematoda</taxon>
        <taxon>Digenea</taxon>
        <taxon>Plagiorchiida</taxon>
        <taxon>Echinostomata</taxon>
        <taxon>Echinostomatoidea</taxon>
        <taxon>Fasciolidae</taxon>
        <taxon>Fasciolopsis</taxon>
    </lineage>
</organism>
<protein>
    <submittedName>
        <fullName evidence="2">Uncharacterized protein</fullName>
    </submittedName>
</protein>
<dbReference type="EMBL" id="LUCM01008193">
    <property type="protein sequence ID" value="KAA0188803.1"/>
    <property type="molecule type" value="Genomic_DNA"/>
</dbReference>
<feature type="coiled-coil region" evidence="1">
    <location>
        <begin position="156"/>
        <end position="370"/>
    </location>
</feature>
<dbReference type="PANTHER" id="PTHR35088">
    <property type="entry name" value="COILED-COIL DOMAIN-CONTAINING PROTEIN 178"/>
    <property type="match status" value="1"/>
</dbReference>
<proteinExistence type="predicted"/>